<dbReference type="Proteomes" id="UP000316238">
    <property type="component" value="Unassembled WGS sequence"/>
</dbReference>
<keyword evidence="6" id="KW-1185">Reference proteome</keyword>
<dbReference type="GO" id="GO:0006511">
    <property type="term" value="P:ubiquitin-dependent protein catabolic process"/>
    <property type="evidence" value="ECO:0007669"/>
    <property type="project" value="TreeGrafter"/>
</dbReference>
<dbReference type="InterPro" id="IPR000157">
    <property type="entry name" value="TIR_dom"/>
</dbReference>
<accession>A0A521G027</accession>
<dbReference type="SUPFAM" id="SSF52200">
    <property type="entry name" value="Toll/Interleukin receptor TIR domain"/>
    <property type="match status" value="1"/>
</dbReference>
<evidence type="ECO:0000313" key="5">
    <source>
        <dbReference type="EMBL" id="TAA74373.1"/>
    </source>
</evidence>
<dbReference type="EMBL" id="NQJD01000028">
    <property type="protein sequence ID" value="TAA74373.1"/>
    <property type="molecule type" value="Genomic_DNA"/>
</dbReference>
<gene>
    <name evidence="5" type="ORF">CDV28_1287</name>
</gene>
<evidence type="ECO:0000259" key="3">
    <source>
        <dbReference type="Pfam" id="PF13229"/>
    </source>
</evidence>
<dbReference type="PANTHER" id="PTHR22990:SF15">
    <property type="entry name" value="F-BOX ONLY PROTEIN 10"/>
    <property type="match status" value="1"/>
</dbReference>
<dbReference type="InterPro" id="IPR039448">
    <property type="entry name" value="Beta_helix"/>
</dbReference>
<dbReference type="Pfam" id="PF13229">
    <property type="entry name" value="Beta_helix"/>
    <property type="match status" value="1"/>
</dbReference>
<sequence length="469" mass="51568">MSYVNLDDQHENGLITQFREHLSRAVRMQTGEAFEIFQDRKDIAWGQQWQERINGSLDATTFLLPIITPAFFRSDACREELERFLRREEELQRGDLILPVYYVSCPVLSDKAKRERDKLAQVIAARQYADWRELRFEEFASSQCRKAFAKLAEQLMEALERSEAESARAESMRKADAAKAATQPESSKKGSKEPANSSNTFQSSDGGQSIGQGKGAIGTQINNYYAPPPQDAKSKPAPVIKTEPPVLIVDEDSPSYLCHSTITGALKAAEPGTRIIVKPGLYEEGIVIDKPVEIVGDGDRNKIVIQANGEDAVLFRANNGKVSNLTIKQTGKGNQCAVNISCGRLDIEDCDISSQGYACVLIHSGANPCLRRNRIHNGNGIGVIVTLKGKGIIEHNEIFANTQVGVRIREGGSPTLRHNRITQHGKVGIDVSQAGGGIFADNDLRGNAKGAWHIETGCEARVQRRGNIE</sequence>
<feature type="region of interest" description="Disordered" evidence="2">
    <location>
        <begin position="162"/>
        <end position="238"/>
    </location>
</feature>
<dbReference type="InterPro" id="IPR012334">
    <property type="entry name" value="Pectin_lyas_fold"/>
</dbReference>
<dbReference type="SMART" id="SM00710">
    <property type="entry name" value="PbH1"/>
    <property type="match status" value="6"/>
</dbReference>
<dbReference type="Gene3D" id="2.160.20.10">
    <property type="entry name" value="Single-stranded right-handed beta-helix, Pectin lyase-like"/>
    <property type="match status" value="1"/>
</dbReference>
<dbReference type="InterPro" id="IPR011050">
    <property type="entry name" value="Pectin_lyase_fold/virulence"/>
</dbReference>
<dbReference type="GO" id="GO:0007165">
    <property type="term" value="P:signal transduction"/>
    <property type="evidence" value="ECO:0007669"/>
    <property type="project" value="InterPro"/>
</dbReference>
<dbReference type="SUPFAM" id="SSF51126">
    <property type="entry name" value="Pectin lyase-like"/>
    <property type="match status" value="1"/>
</dbReference>
<evidence type="ECO:0000259" key="4">
    <source>
        <dbReference type="Pfam" id="PF13676"/>
    </source>
</evidence>
<proteinExistence type="predicted"/>
<organism evidence="5 6">
    <name type="scientific">Candidatus Electronema aureum</name>
    <dbReference type="NCBI Taxonomy" id="2005002"/>
    <lineage>
        <taxon>Bacteria</taxon>
        <taxon>Pseudomonadati</taxon>
        <taxon>Thermodesulfobacteriota</taxon>
        <taxon>Desulfobulbia</taxon>
        <taxon>Desulfobulbales</taxon>
        <taxon>Desulfobulbaceae</taxon>
        <taxon>Candidatus Electronema</taxon>
    </lineage>
</organism>
<dbReference type="InterPro" id="IPR035897">
    <property type="entry name" value="Toll_tir_struct_dom_sf"/>
</dbReference>
<feature type="domain" description="TIR" evidence="4">
    <location>
        <begin position="33"/>
        <end position="134"/>
    </location>
</feature>
<evidence type="ECO:0000256" key="2">
    <source>
        <dbReference type="SAM" id="MobiDB-lite"/>
    </source>
</evidence>
<dbReference type="Pfam" id="PF13676">
    <property type="entry name" value="TIR_2"/>
    <property type="match status" value="1"/>
</dbReference>
<feature type="domain" description="Right handed beta helix" evidence="3">
    <location>
        <begin position="312"/>
        <end position="461"/>
    </location>
</feature>
<dbReference type="Gene3D" id="3.40.50.10140">
    <property type="entry name" value="Toll/interleukin-1 receptor homology (TIR) domain"/>
    <property type="match status" value="1"/>
</dbReference>
<evidence type="ECO:0000256" key="1">
    <source>
        <dbReference type="ARBA" id="ARBA00022737"/>
    </source>
</evidence>
<comment type="caution">
    <text evidence="5">The sequence shown here is derived from an EMBL/GenBank/DDBJ whole genome shotgun (WGS) entry which is preliminary data.</text>
</comment>
<evidence type="ECO:0000313" key="6">
    <source>
        <dbReference type="Proteomes" id="UP000316238"/>
    </source>
</evidence>
<name>A0A521G027_9BACT</name>
<dbReference type="AlphaFoldDB" id="A0A521G027"/>
<protein>
    <submittedName>
        <fullName evidence="5">F-box protein 11</fullName>
    </submittedName>
</protein>
<feature type="compositionally biased region" description="Basic and acidic residues" evidence="2">
    <location>
        <begin position="162"/>
        <end position="177"/>
    </location>
</feature>
<dbReference type="InterPro" id="IPR006626">
    <property type="entry name" value="PbH1"/>
</dbReference>
<dbReference type="InterPro" id="IPR051550">
    <property type="entry name" value="SCF-Subunits/Alg-Epimerases"/>
</dbReference>
<keyword evidence="1" id="KW-0677">Repeat</keyword>
<reference evidence="5" key="1">
    <citation type="submission" date="2017-07" db="EMBL/GenBank/DDBJ databases">
        <title>The cable genome - Insights into the physiology and evolution of filamentous bacteria capable of sulfide oxidation via long distance electron transfer.</title>
        <authorList>
            <person name="Thorup C."/>
            <person name="Bjerg J.T."/>
            <person name="Schreiber L."/>
            <person name="Nielsen L.P."/>
            <person name="Kjeldsen K.U."/>
            <person name="Boesen T."/>
            <person name="Boggild A."/>
            <person name="Meysman F."/>
            <person name="Geelhoed J."/>
            <person name="Schramm A."/>
        </authorList>
    </citation>
    <scope>NUCLEOTIDE SEQUENCE [LARGE SCALE GENOMIC DNA]</scope>
    <source>
        <strain evidence="5">GS</strain>
    </source>
</reference>
<dbReference type="PANTHER" id="PTHR22990">
    <property type="entry name" value="F-BOX ONLY PROTEIN"/>
    <property type="match status" value="1"/>
</dbReference>